<protein>
    <submittedName>
        <fullName evidence="2">Uncharacterized protein</fullName>
    </submittedName>
</protein>
<accession>A0ABW7Z4H5</accession>
<evidence type="ECO:0000313" key="2">
    <source>
        <dbReference type="EMBL" id="MFI6503061.1"/>
    </source>
</evidence>
<sequence>MKSTRMVLASAGLAVAAALATATSAAAYVDPAGAAADAEAAACAAPQGTASYYYKNVKFGSAYYNVPYAQAHIDSNPCAYAFRAYIVCDSGMGTYWRYGEQRTGSGSSNAWSTTDVCGPATSGRQKGFQYYAGGKWNTVPR</sequence>
<name>A0ABW7Z4H5_9ACTN</name>
<reference evidence="2 3" key="1">
    <citation type="submission" date="2024-10" db="EMBL/GenBank/DDBJ databases">
        <title>The Natural Products Discovery Center: Release of the First 8490 Sequenced Strains for Exploring Actinobacteria Biosynthetic Diversity.</title>
        <authorList>
            <person name="Kalkreuter E."/>
            <person name="Kautsar S.A."/>
            <person name="Yang D."/>
            <person name="Bader C.D."/>
            <person name="Teijaro C.N."/>
            <person name="Fluegel L."/>
            <person name="Davis C.M."/>
            <person name="Simpson J.R."/>
            <person name="Lauterbach L."/>
            <person name="Steele A.D."/>
            <person name="Gui C."/>
            <person name="Meng S."/>
            <person name="Li G."/>
            <person name="Viehrig K."/>
            <person name="Ye F."/>
            <person name="Su P."/>
            <person name="Kiefer A.F."/>
            <person name="Nichols A."/>
            <person name="Cepeda A.J."/>
            <person name="Yan W."/>
            <person name="Fan B."/>
            <person name="Jiang Y."/>
            <person name="Adhikari A."/>
            <person name="Zheng C.-J."/>
            <person name="Schuster L."/>
            <person name="Cowan T.M."/>
            <person name="Smanski M.J."/>
            <person name="Chevrette M.G."/>
            <person name="De Carvalho L.P.S."/>
            <person name="Shen B."/>
        </authorList>
    </citation>
    <scope>NUCLEOTIDE SEQUENCE [LARGE SCALE GENOMIC DNA]</scope>
    <source>
        <strain evidence="2 3">NPDC050545</strain>
    </source>
</reference>
<dbReference type="Proteomes" id="UP001612741">
    <property type="component" value="Unassembled WGS sequence"/>
</dbReference>
<feature type="chain" id="PRO_5046363136" evidence="1">
    <location>
        <begin position="28"/>
        <end position="141"/>
    </location>
</feature>
<keyword evidence="1" id="KW-0732">Signal</keyword>
<keyword evidence="3" id="KW-1185">Reference proteome</keyword>
<feature type="signal peptide" evidence="1">
    <location>
        <begin position="1"/>
        <end position="27"/>
    </location>
</feature>
<comment type="caution">
    <text evidence="2">The sequence shown here is derived from an EMBL/GenBank/DDBJ whole genome shotgun (WGS) entry which is preliminary data.</text>
</comment>
<organism evidence="2 3">
    <name type="scientific">Nonomuraea typhae</name>
    <dbReference type="NCBI Taxonomy" id="2603600"/>
    <lineage>
        <taxon>Bacteria</taxon>
        <taxon>Bacillati</taxon>
        <taxon>Actinomycetota</taxon>
        <taxon>Actinomycetes</taxon>
        <taxon>Streptosporangiales</taxon>
        <taxon>Streptosporangiaceae</taxon>
        <taxon>Nonomuraea</taxon>
    </lineage>
</organism>
<evidence type="ECO:0000313" key="3">
    <source>
        <dbReference type="Proteomes" id="UP001612741"/>
    </source>
</evidence>
<dbReference type="RefSeq" id="WP_397088836.1">
    <property type="nucleotide sequence ID" value="NZ_JBITGY010000011.1"/>
</dbReference>
<evidence type="ECO:0000256" key="1">
    <source>
        <dbReference type="SAM" id="SignalP"/>
    </source>
</evidence>
<gene>
    <name evidence="2" type="ORF">ACIBG2_37165</name>
</gene>
<dbReference type="EMBL" id="JBITGY010000011">
    <property type="protein sequence ID" value="MFI6503061.1"/>
    <property type="molecule type" value="Genomic_DNA"/>
</dbReference>
<proteinExistence type="predicted"/>